<dbReference type="PANTHER" id="PTHR23070">
    <property type="entry name" value="BCS1 AAA-TYPE ATPASE"/>
    <property type="match status" value="1"/>
</dbReference>
<dbReference type="InterPro" id="IPR003593">
    <property type="entry name" value="AAA+_ATPase"/>
</dbReference>
<sequence length="732" mass="81144">MNSLLALASTSSLLAGGSGSSLQENLEQRILGFSVLQNFFKTWLKIDLTSLFTIAALMGAAGGGLQSLRSGAFKIYWTVIRFLTASISIAGSDRLNREVLNWIGAQVLAKQGSRVLTAHSERIQNDAWHYLRRVQERNDLHHEKRVPVQYLPTFGVTWFVHERHLFMVRRIMTSTSHYHSAFSERMPDEYAGAPEGDEPLVIMCLGRSVEPIKRFLNMCRDFADKQREAFITVRACKNQYHQESWDTTILRPIRPLETVHFDEKIKAELVADIANYLDPNTRRFYTSRGIPYRRGYLFHGPPGTGKTSLSLALAGRFGLELYLMHIPSVREDDHLERLFTSLPPRCIVLLEDIDAVGIKRQSPPRITDDSDDDKKNGSDDDDDDDTNDRPTRTQCTLSGLLNVLDGVASQEGRIVLMTSNFAEKLDKALVRPGRIDRVIYLGNISKRSAELMFLRMYVRDASDAAPPLDPGQQLSESELQRLAWEFSSHMLDVVFTPAQLQGYLLNYRDSPEQAVANIEAWVRDEKASMDAAKAKAKRASELKKKRRRDKKMAVLAKIAAAAQSDSDAEVDASLATVQREEDMKRKKRKKDTLATVEPKPRGEALSKGTPVADEKSDAQLTNTAIVSDAANEVPVKSDETNPDPTQSSYGVGQGSAAVIEGDVVTGKPAGVKVQETERLANGVGRELGVAEVKGICEETAEGQDTAARPVITPGGVLGVQKYCNGSDVTIEP</sequence>
<dbReference type="Gene3D" id="3.40.50.300">
    <property type="entry name" value="P-loop containing nucleotide triphosphate hydrolases"/>
    <property type="match status" value="1"/>
</dbReference>
<dbReference type="SUPFAM" id="SSF52540">
    <property type="entry name" value="P-loop containing nucleoside triphosphate hydrolases"/>
    <property type="match status" value="1"/>
</dbReference>
<evidence type="ECO:0000313" key="16">
    <source>
        <dbReference type="Proteomes" id="UP001303473"/>
    </source>
</evidence>
<evidence type="ECO:0000256" key="11">
    <source>
        <dbReference type="ARBA" id="ARBA00048778"/>
    </source>
</evidence>
<evidence type="ECO:0000256" key="3">
    <source>
        <dbReference type="ARBA" id="ARBA00022692"/>
    </source>
</evidence>
<reference evidence="16" key="1">
    <citation type="journal article" date="2023" name="Mol. Phylogenet. Evol.">
        <title>Genome-scale phylogeny and comparative genomics of the fungal order Sordariales.</title>
        <authorList>
            <person name="Hensen N."/>
            <person name="Bonometti L."/>
            <person name="Westerberg I."/>
            <person name="Brannstrom I.O."/>
            <person name="Guillou S."/>
            <person name="Cros-Aarteil S."/>
            <person name="Calhoun S."/>
            <person name="Haridas S."/>
            <person name="Kuo A."/>
            <person name="Mondo S."/>
            <person name="Pangilinan J."/>
            <person name="Riley R."/>
            <person name="LaButti K."/>
            <person name="Andreopoulos B."/>
            <person name="Lipzen A."/>
            <person name="Chen C."/>
            <person name="Yan M."/>
            <person name="Daum C."/>
            <person name="Ng V."/>
            <person name="Clum A."/>
            <person name="Steindorff A."/>
            <person name="Ohm R.A."/>
            <person name="Martin F."/>
            <person name="Silar P."/>
            <person name="Natvig D.O."/>
            <person name="Lalanne C."/>
            <person name="Gautier V."/>
            <person name="Ament-Velasquez S.L."/>
            <person name="Kruys A."/>
            <person name="Hutchinson M.I."/>
            <person name="Powell A.J."/>
            <person name="Barry K."/>
            <person name="Miller A.N."/>
            <person name="Grigoriev I.V."/>
            <person name="Debuchy R."/>
            <person name="Gladieux P."/>
            <person name="Hiltunen Thoren M."/>
            <person name="Johannesson H."/>
        </authorList>
    </citation>
    <scope>NUCLEOTIDE SEQUENCE [LARGE SCALE GENOMIC DNA]</scope>
    <source>
        <strain evidence="16">CBS 340.73</strain>
    </source>
</reference>
<evidence type="ECO:0000256" key="5">
    <source>
        <dbReference type="ARBA" id="ARBA00022792"/>
    </source>
</evidence>
<evidence type="ECO:0000256" key="12">
    <source>
        <dbReference type="SAM" id="MobiDB-lite"/>
    </source>
</evidence>
<dbReference type="AlphaFoldDB" id="A0AAN6NGF3"/>
<dbReference type="PROSITE" id="PS00674">
    <property type="entry name" value="AAA"/>
    <property type="match status" value="1"/>
</dbReference>
<dbReference type="SMART" id="SM01024">
    <property type="entry name" value="BCS1_N"/>
    <property type="match status" value="1"/>
</dbReference>
<evidence type="ECO:0000256" key="1">
    <source>
        <dbReference type="ARBA" id="ARBA00004434"/>
    </source>
</evidence>
<comment type="catalytic activity">
    <reaction evidence="11">
        <text>ATP + H2O = ADP + phosphate + H(+)</text>
        <dbReference type="Rhea" id="RHEA:13065"/>
        <dbReference type="ChEBI" id="CHEBI:15377"/>
        <dbReference type="ChEBI" id="CHEBI:15378"/>
        <dbReference type="ChEBI" id="CHEBI:30616"/>
        <dbReference type="ChEBI" id="CHEBI:43474"/>
        <dbReference type="ChEBI" id="CHEBI:456216"/>
    </reaction>
    <physiologicalReaction direction="left-to-right" evidence="11">
        <dbReference type="Rhea" id="RHEA:13066"/>
    </physiologicalReaction>
</comment>
<dbReference type="SMART" id="SM00382">
    <property type="entry name" value="AAA"/>
    <property type="match status" value="1"/>
</dbReference>
<dbReference type="InterPro" id="IPR050747">
    <property type="entry name" value="Mitochondrial_chaperone_BCS1"/>
</dbReference>
<evidence type="ECO:0000313" key="15">
    <source>
        <dbReference type="EMBL" id="KAK3944368.1"/>
    </source>
</evidence>
<protein>
    <submittedName>
        <fullName evidence="15">Mitochondrial chaperone BCS1-B</fullName>
    </submittedName>
</protein>
<evidence type="ECO:0000256" key="6">
    <source>
        <dbReference type="ARBA" id="ARBA00022801"/>
    </source>
</evidence>
<comment type="similarity">
    <text evidence="2">Belongs to the AAA ATPase family. BCS1 subfamily.</text>
</comment>
<comment type="caution">
    <text evidence="15">The sequence shown here is derived from an EMBL/GenBank/DDBJ whole genome shotgun (WGS) entry which is preliminary data.</text>
</comment>
<dbReference type="Pfam" id="PF25426">
    <property type="entry name" value="AAA_lid_BCS1"/>
    <property type="match status" value="1"/>
</dbReference>
<keyword evidence="6" id="KW-0378">Hydrolase</keyword>
<gene>
    <name evidence="15" type="ORF">QBC46DRAFT_375093</name>
</gene>
<evidence type="ECO:0000256" key="7">
    <source>
        <dbReference type="ARBA" id="ARBA00022840"/>
    </source>
</evidence>
<keyword evidence="3" id="KW-0812">Transmembrane</keyword>
<feature type="domain" description="AAA+ ATPase" evidence="13">
    <location>
        <begin position="292"/>
        <end position="445"/>
    </location>
</feature>
<evidence type="ECO:0000256" key="9">
    <source>
        <dbReference type="ARBA" id="ARBA00023128"/>
    </source>
</evidence>
<keyword evidence="8" id="KW-1133">Transmembrane helix</keyword>
<dbReference type="Proteomes" id="UP001303473">
    <property type="component" value="Unassembled WGS sequence"/>
</dbReference>
<evidence type="ECO:0000256" key="4">
    <source>
        <dbReference type="ARBA" id="ARBA00022741"/>
    </source>
</evidence>
<accession>A0AAN6NGF3</accession>
<keyword evidence="10" id="KW-0472">Membrane</keyword>
<keyword evidence="16" id="KW-1185">Reference proteome</keyword>
<evidence type="ECO:0000259" key="14">
    <source>
        <dbReference type="SMART" id="SM01024"/>
    </source>
</evidence>
<dbReference type="InterPro" id="IPR003959">
    <property type="entry name" value="ATPase_AAA_core"/>
</dbReference>
<organism evidence="15 16">
    <name type="scientific">Diplogelasinospora grovesii</name>
    <dbReference type="NCBI Taxonomy" id="303347"/>
    <lineage>
        <taxon>Eukaryota</taxon>
        <taxon>Fungi</taxon>
        <taxon>Dikarya</taxon>
        <taxon>Ascomycota</taxon>
        <taxon>Pezizomycotina</taxon>
        <taxon>Sordariomycetes</taxon>
        <taxon>Sordariomycetidae</taxon>
        <taxon>Sordariales</taxon>
        <taxon>Diplogelasinosporaceae</taxon>
        <taxon>Diplogelasinospora</taxon>
    </lineage>
</organism>
<dbReference type="InterPro" id="IPR001270">
    <property type="entry name" value="ClpA/B"/>
</dbReference>
<keyword evidence="4" id="KW-0547">Nucleotide-binding</keyword>
<feature type="domain" description="BCS1 N-terminal" evidence="14">
    <location>
        <begin position="58"/>
        <end position="259"/>
    </location>
</feature>
<dbReference type="PRINTS" id="PR00300">
    <property type="entry name" value="CLPPROTEASEA"/>
</dbReference>
<evidence type="ECO:0000256" key="8">
    <source>
        <dbReference type="ARBA" id="ARBA00022989"/>
    </source>
</evidence>
<feature type="compositionally biased region" description="Basic and acidic residues" evidence="12">
    <location>
        <begin position="366"/>
        <end position="378"/>
    </location>
</feature>
<proteinExistence type="inferred from homology"/>
<feature type="region of interest" description="Disordered" evidence="12">
    <location>
        <begin position="580"/>
        <end position="652"/>
    </location>
</feature>
<evidence type="ECO:0000256" key="10">
    <source>
        <dbReference type="ARBA" id="ARBA00023136"/>
    </source>
</evidence>
<dbReference type="InterPro" id="IPR003960">
    <property type="entry name" value="ATPase_AAA_CS"/>
</dbReference>
<dbReference type="GO" id="GO:0016887">
    <property type="term" value="F:ATP hydrolysis activity"/>
    <property type="evidence" value="ECO:0007669"/>
    <property type="project" value="InterPro"/>
</dbReference>
<evidence type="ECO:0000256" key="2">
    <source>
        <dbReference type="ARBA" id="ARBA00007448"/>
    </source>
</evidence>
<dbReference type="InterPro" id="IPR027417">
    <property type="entry name" value="P-loop_NTPase"/>
</dbReference>
<keyword evidence="5" id="KW-0999">Mitochondrion inner membrane</keyword>
<evidence type="ECO:0000259" key="13">
    <source>
        <dbReference type="SMART" id="SM00382"/>
    </source>
</evidence>
<dbReference type="GO" id="GO:0005524">
    <property type="term" value="F:ATP binding"/>
    <property type="evidence" value="ECO:0007669"/>
    <property type="project" value="UniProtKB-KW"/>
</dbReference>
<name>A0AAN6NGF3_9PEZI</name>
<dbReference type="Pfam" id="PF08740">
    <property type="entry name" value="BCS1_N"/>
    <property type="match status" value="1"/>
</dbReference>
<keyword evidence="7" id="KW-0067">ATP-binding</keyword>
<dbReference type="InterPro" id="IPR057495">
    <property type="entry name" value="AAA_lid_BCS1"/>
</dbReference>
<feature type="region of interest" description="Disordered" evidence="12">
    <location>
        <begin position="360"/>
        <end position="393"/>
    </location>
</feature>
<dbReference type="EMBL" id="MU853760">
    <property type="protein sequence ID" value="KAK3944368.1"/>
    <property type="molecule type" value="Genomic_DNA"/>
</dbReference>
<dbReference type="Pfam" id="PF00004">
    <property type="entry name" value="AAA"/>
    <property type="match status" value="1"/>
</dbReference>
<keyword evidence="9" id="KW-0496">Mitochondrion</keyword>
<comment type="subcellular location">
    <subcellularLocation>
        <location evidence="1">Mitochondrion inner membrane</location>
        <topology evidence="1">Single-pass membrane protein</topology>
    </subcellularLocation>
</comment>
<dbReference type="InterPro" id="IPR014851">
    <property type="entry name" value="BCS1_N"/>
</dbReference>
<dbReference type="GO" id="GO:0005743">
    <property type="term" value="C:mitochondrial inner membrane"/>
    <property type="evidence" value="ECO:0007669"/>
    <property type="project" value="UniProtKB-SubCell"/>
</dbReference>